<accession>A0ABV1A0C0</accession>
<gene>
    <name evidence="1" type="ORF">AMECASPLE_023512</name>
</gene>
<evidence type="ECO:0000313" key="1">
    <source>
        <dbReference type="EMBL" id="MEQ2311721.1"/>
    </source>
</evidence>
<sequence length="154" mass="17034">MWKRPTFPNISVTMGTIQRRKVTQCILLTGWGATKDSMIVRWHVDLTNCQASGHDTGSKTFSALYQSAPCFGQNRQNRGGCKYQQAGESALTSFTEAGTHTDNLDQFTYAVTESPRTAFSTMGTRLWSPQGAVGPHILVHIQKIGLSIQLQKEI</sequence>
<protein>
    <submittedName>
        <fullName evidence="1">Uncharacterized protein</fullName>
    </submittedName>
</protein>
<keyword evidence="2" id="KW-1185">Reference proteome</keyword>
<name>A0ABV1A0C0_9TELE</name>
<organism evidence="1 2">
    <name type="scientific">Ameca splendens</name>
    <dbReference type="NCBI Taxonomy" id="208324"/>
    <lineage>
        <taxon>Eukaryota</taxon>
        <taxon>Metazoa</taxon>
        <taxon>Chordata</taxon>
        <taxon>Craniata</taxon>
        <taxon>Vertebrata</taxon>
        <taxon>Euteleostomi</taxon>
        <taxon>Actinopterygii</taxon>
        <taxon>Neopterygii</taxon>
        <taxon>Teleostei</taxon>
        <taxon>Neoteleostei</taxon>
        <taxon>Acanthomorphata</taxon>
        <taxon>Ovalentaria</taxon>
        <taxon>Atherinomorphae</taxon>
        <taxon>Cyprinodontiformes</taxon>
        <taxon>Goodeidae</taxon>
        <taxon>Ameca</taxon>
    </lineage>
</organism>
<dbReference type="EMBL" id="JAHRIP010077405">
    <property type="protein sequence ID" value="MEQ2311721.1"/>
    <property type="molecule type" value="Genomic_DNA"/>
</dbReference>
<proteinExistence type="predicted"/>
<reference evidence="1 2" key="1">
    <citation type="submission" date="2021-06" db="EMBL/GenBank/DDBJ databases">
        <authorList>
            <person name="Palmer J.M."/>
        </authorList>
    </citation>
    <scope>NUCLEOTIDE SEQUENCE [LARGE SCALE GENOMIC DNA]</scope>
    <source>
        <strain evidence="1 2">AS_MEX2019</strain>
        <tissue evidence="1">Muscle</tissue>
    </source>
</reference>
<dbReference type="Proteomes" id="UP001469553">
    <property type="component" value="Unassembled WGS sequence"/>
</dbReference>
<comment type="caution">
    <text evidence="1">The sequence shown here is derived from an EMBL/GenBank/DDBJ whole genome shotgun (WGS) entry which is preliminary data.</text>
</comment>
<evidence type="ECO:0000313" key="2">
    <source>
        <dbReference type="Proteomes" id="UP001469553"/>
    </source>
</evidence>